<gene>
    <name evidence="9" type="primary">modB_1</name>
    <name evidence="9" type="ORF">VQ7734_02356</name>
</gene>
<feature type="transmembrane region" description="Helical" evidence="7">
    <location>
        <begin position="163"/>
        <end position="184"/>
    </location>
</feature>
<dbReference type="PANTHER" id="PTHR30183">
    <property type="entry name" value="MOLYBDENUM TRANSPORT SYSTEM PERMEASE PROTEIN MODB"/>
    <property type="match status" value="1"/>
</dbReference>
<feature type="transmembrane region" description="Helical" evidence="7">
    <location>
        <begin position="30"/>
        <end position="51"/>
    </location>
</feature>
<proteinExistence type="inferred from homology"/>
<dbReference type="Gene3D" id="1.10.3720.10">
    <property type="entry name" value="MetI-like"/>
    <property type="match status" value="2"/>
</dbReference>
<evidence type="ECO:0000256" key="1">
    <source>
        <dbReference type="ARBA" id="ARBA00004651"/>
    </source>
</evidence>
<dbReference type="InterPro" id="IPR000515">
    <property type="entry name" value="MetI-like"/>
</dbReference>
<evidence type="ECO:0000256" key="7">
    <source>
        <dbReference type="RuleBase" id="RU363032"/>
    </source>
</evidence>
<feature type="transmembrane region" description="Helical" evidence="7">
    <location>
        <begin position="252"/>
        <end position="276"/>
    </location>
</feature>
<feature type="transmembrane region" description="Helical" evidence="7">
    <location>
        <begin position="108"/>
        <end position="128"/>
    </location>
</feature>
<keyword evidence="5 7" id="KW-1133">Transmembrane helix</keyword>
<keyword evidence="4 7" id="KW-0812">Transmembrane</keyword>
<dbReference type="CDD" id="cd06261">
    <property type="entry name" value="TM_PBP2"/>
    <property type="match status" value="2"/>
</dbReference>
<feature type="transmembrane region" description="Helical" evidence="7">
    <location>
        <begin position="309"/>
        <end position="329"/>
    </location>
</feature>
<evidence type="ECO:0000256" key="4">
    <source>
        <dbReference type="ARBA" id="ARBA00022692"/>
    </source>
</evidence>
<dbReference type="GO" id="GO:0005886">
    <property type="term" value="C:plasma membrane"/>
    <property type="evidence" value="ECO:0007669"/>
    <property type="project" value="UniProtKB-SubCell"/>
</dbReference>
<dbReference type="Proteomes" id="UP000184600">
    <property type="component" value="Unassembled WGS sequence"/>
</dbReference>
<dbReference type="GO" id="GO:0055085">
    <property type="term" value="P:transmembrane transport"/>
    <property type="evidence" value="ECO:0007669"/>
    <property type="project" value="InterPro"/>
</dbReference>
<feature type="transmembrane region" description="Helical" evidence="7">
    <location>
        <begin position="349"/>
        <end position="370"/>
    </location>
</feature>
<feature type="domain" description="ABC transmembrane type-1" evidence="8">
    <location>
        <begin position="73"/>
        <end position="276"/>
    </location>
</feature>
<keyword evidence="10" id="KW-1185">Reference proteome</keyword>
<feature type="transmembrane region" description="Helical" evidence="7">
    <location>
        <begin position="536"/>
        <end position="555"/>
    </location>
</feature>
<keyword evidence="6 7" id="KW-0472">Membrane</keyword>
<evidence type="ECO:0000256" key="2">
    <source>
        <dbReference type="ARBA" id="ARBA00022448"/>
    </source>
</evidence>
<dbReference type="InterPro" id="IPR035906">
    <property type="entry name" value="MetI-like_sf"/>
</dbReference>
<accession>A0A1M7YV76</accession>
<dbReference type="STRING" id="1117707.VQ7734_02356"/>
<dbReference type="Pfam" id="PF00528">
    <property type="entry name" value="BPD_transp_1"/>
    <property type="match status" value="1"/>
</dbReference>
<feature type="transmembrane region" description="Helical" evidence="7">
    <location>
        <begin position="71"/>
        <end position="96"/>
    </location>
</feature>
<feature type="transmembrane region" description="Helical" evidence="7">
    <location>
        <begin position="435"/>
        <end position="458"/>
    </location>
</feature>
<dbReference type="FunFam" id="1.10.3720.10:FF:000088">
    <property type="entry name" value="Iron(III) ABC transporter, permease protein"/>
    <property type="match status" value="1"/>
</dbReference>
<evidence type="ECO:0000256" key="3">
    <source>
        <dbReference type="ARBA" id="ARBA00022475"/>
    </source>
</evidence>
<dbReference type="SUPFAM" id="SSF161098">
    <property type="entry name" value="MetI-like"/>
    <property type="match status" value="2"/>
</dbReference>
<comment type="similarity">
    <text evidence="7">Belongs to the binding-protein-dependent transport system permease family.</text>
</comment>
<name>A0A1M7YV76_9VIBR</name>
<organism evidence="9 10">
    <name type="scientific">Vibrio quintilis</name>
    <dbReference type="NCBI Taxonomy" id="1117707"/>
    <lineage>
        <taxon>Bacteria</taxon>
        <taxon>Pseudomonadati</taxon>
        <taxon>Pseudomonadota</taxon>
        <taxon>Gammaproteobacteria</taxon>
        <taxon>Vibrionales</taxon>
        <taxon>Vibrionaceae</taxon>
        <taxon>Vibrio</taxon>
    </lineage>
</organism>
<keyword evidence="2 7" id="KW-0813">Transport</keyword>
<feature type="domain" description="ABC transmembrane type-1" evidence="8">
    <location>
        <begin position="350"/>
        <end position="555"/>
    </location>
</feature>
<comment type="subcellular location">
    <subcellularLocation>
        <location evidence="1 7">Cell membrane</location>
        <topology evidence="1 7">Multi-pass membrane protein</topology>
    </subcellularLocation>
</comment>
<protein>
    <submittedName>
        <fullName evidence="9">Molybdenum transport system permease protein ModB</fullName>
    </submittedName>
</protein>
<keyword evidence="3" id="KW-1003">Cell membrane</keyword>
<evidence type="ECO:0000259" key="8">
    <source>
        <dbReference type="PROSITE" id="PS50928"/>
    </source>
</evidence>
<feature type="transmembrane region" description="Helical" evidence="7">
    <location>
        <begin position="391"/>
        <end position="415"/>
    </location>
</feature>
<dbReference type="AlphaFoldDB" id="A0A1M7YV76"/>
<reference evidence="10" key="1">
    <citation type="submission" date="2016-12" db="EMBL/GenBank/DDBJ databases">
        <authorList>
            <person name="Rodrigo-Torres L."/>
            <person name="Arahal R.D."/>
            <person name="Lucena T."/>
        </authorList>
    </citation>
    <scope>NUCLEOTIDE SEQUENCE [LARGE SCALE GENOMIC DNA]</scope>
</reference>
<dbReference type="PROSITE" id="PS50928">
    <property type="entry name" value="ABC_TM1"/>
    <property type="match status" value="2"/>
</dbReference>
<evidence type="ECO:0000313" key="10">
    <source>
        <dbReference type="Proteomes" id="UP000184600"/>
    </source>
</evidence>
<evidence type="ECO:0000313" key="9">
    <source>
        <dbReference type="EMBL" id="SHO56587.1"/>
    </source>
</evidence>
<evidence type="ECO:0000256" key="5">
    <source>
        <dbReference type="ARBA" id="ARBA00022989"/>
    </source>
</evidence>
<dbReference type="EMBL" id="FRFG01000026">
    <property type="protein sequence ID" value="SHO56587.1"/>
    <property type="molecule type" value="Genomic_DNA"/>
</dbReference>
<dbReference type="PANTHER" id="PTHR30183:SF2">
    <property type="entry name" value="IRON UTILIZATION PROTEIN"/>
    <property type="match status" value="1"/>
</dbReference>
<evidence type="ECO:0000256" key="6">
    <source>
        <dbReference type="ARBA" id="ARBA00023136"/>
    </source>
</evidence>
<sequence length="563" mass="62188">MKSDSTCNGAGRRPFNGLTHHQPAMRAHHLWTIGAAISALLLISPVLSVFWSAQGETGDLFSHLYDTVLPVYALNTFLLVTGVMCLSLLLGVPCAWLMAMCRLPGEKFLQWALVLPLAMPGYIIGYVYTDWLDYAGPVQRLLRKLTGWQGSGYWFPDIRTLPGAVFVLSLVLYPYVYLMARAAFMEQSVSLLQSARLLRCSPLKSFWRISLPLARPAIAVGLSLAAMEALGDFGTVSLFAVNTLTTAVYDTWLGYANLTAAAKISAIMLIAVVLLLSGERFSRRRQKLFQTHYAAHENIRYPLHGWKKIVSLIWCWGILLSGFLLPLIQLGLYTWDYFAESWTPAFQTYALNSLKISFPAAILATMVAVVTNFSCRISSGRTVIFMRLSSLGYAVPGTVLAIGVLAPVLTIDHWLNDMARLLNWQPPGLLLSGSMFALVFAMVVRFSAVATGSVESSLGKISPSMDMAARVMGCHVSRMLWRVHFPLIRKGLLVAGLLVFLESMKELNAALLLRPFNFETLATYVYNFASDEQLELAALPAILLVLAGLIPLIIVNRSLEQTH</sequence>